<dbReference type="AlphaFoldDB" id="A0A2P6MMT9"/>
<name>A0A2P6MMT9_9EUKA</name>
<evidence type="ECO:0000313" key="1">
    <source>
        <dbReference type="EMBL" id="PRP73019.1"/>
    </source>
</evidence>
<organism evidence="1 2">
    <name type="scientific">Planoprotostelium fungivorum</name>
    <dbReference type="NCBI Taxonomy" id="1890364"/>
    <lineage>
        <taxon>Eukaryota</taxon>
        <taxon>Amoebozoa</taxon>
        <taxon>Evosea</taxon>
        <taxon>Variosea</taxon>
        <taxon>Cavosteliida</taxon>
        <taxon>Cavosteliaceae</taxon>
        <taxon>Planoprotostelium</taxon>
    </lineage>
</organism>
<keyword evidence="2" id="KW-1185">Reference proteome</keyword>
<feature type="non-terminal residue" evidence="1">
    <location>
        <position position="1"/>
    </location>
</feature>
<protein>
    <submittedName>
        <fullName evidence="1">Uncharacterized protein</fullName>
    </submittedName>
</protein>
<comment type="caution">
    <text evidence="1">The sequence shown here is derived from an EMBL/GenBank/DDBJ whole genome shotgun (WGS) entry which is preliminary data.</text>
</comment>
<sequence>GEERSFGQSQREFNSNRSRIMHHPAVEGMIIQRAHLAAELEFNLHSFHPSAVTAVATRCSQYPRTHRTIDIRDSVECLWPWVKTCATNAGKSEPTEFIVYALFHSLISLQVVHAVSPLVHSPVTIKYVAEYRFGYLLTGPLKRSSLSFQQMNK</sequence>
<reference evidence="1 2" key="1">
    <citation type="journal article" date="2018" name="Genome Biol. Evol.">
        <title>Multiple Roots of Fruiting Body Formation in Amoebozoa.</title>
        <authorList>
            <person name="Hillmann F."/>
            <person name="Forbes G."/>
            <person name="Novohradska S."/>
            <person name="Ferling I."/>
            <person name="Riege K."/>
            <person name="Groth M."/>
            <person name="Westermann M."/>
            <person name="Marz M."/>
            <person name="Spaller T."/>
            <person name="Winckler T."/>
            <person name="Schaap P."/>
            <person name="Glockner G."/>
        </authorList>
    </citation>
    <scope>NUCLEOTIDE SEQUENCE [LARGE SCALE GENOMIC DNA]</scope>
    <source>
        <strain evidence="1 2">Jena</strain>
    </source>
</reference>
<dbReference type="EMBL" id="MDYQ01000705">
    <property type="protein sequence ID" value="PRP73019.1"/>
    <property type="molecule type" value="Genomic_DNA"/>
</dbReference>
<proteinExistence type="predicted"/>
<accession>A0A2P6MMT9</accession>
<gene>
    <name evidence="1" type="ORF">PROFUN_17057</name>
</gene>
<dbReference type="Proteomes" id="UP000241769">
    <property type="component" value="Unassembled WGS sequence"/>
</dbReference>
<dbReference type="InParanoid" id="A0A2P6MMT9"/>
<evidence type="ECO:0000313" key="2">
    <source>
        <dbReference type="Proteomes" id="UP000241769"/>
    </source>
</evidence>